<organism evidence="2 3">
    <name type="scientific">Novosphingobium fuchskuhlense</name>
    <dbReference type="NCBI Taxonomy" id="1117702"/>
    <lineage>
        <taxon>Bacteria</taxon>
        <taxon>Pseudomonadati</taxon>
        <taxon>Pseudomonadota</taxon>
        <taxon>Alphaproteobacteria</taxon>
        <taxon>Sphingomonadales</taxon>
        <taxon>Sphingomonadaceae</taxon>
        <taxon>Novosphingobium</taxon>
    </lineage>
</organism>
<evidence type="ECO:0000313" key="3">
    <source>
        <dbReference type="Proteomes" id="UP000058012"/>
    </source>
</evidence>
<proteinExistence type="predicted"/>
<feature type="domain" description="PilZ" evidence="1">
    <location>
        <begin position="38"/>
        <end position="104"/>
    </location>
</feature>
<gene>
    <name evidence="2" type="ORF">AQZ52_10795</name>
</gene>
<evidence type="ECO:0000259" key="1">
    <source>
        <dbReference type="Pfam" id="PF07238"/>
    </source>
</evidence>
<dbReference type="AlphaFoldDB" id="A0A117UUL4"/>
<dbReference type="STRING" id="1117702.AQZ52_10795"/>
<name>A0A117UUL4_9SPHN</name>
<dbReference type="EMBL" id="LLZS01000007">
    <property type="protein sequence ID" value="KUR71151.1"/>
    <property type="molecule type" value="Genomic_DNA"/>
</dbReference>
<dbReference type="GO" id="GO:0035438">
    <property type="term" value="F:cyclic-di-GMP binding"/>
    <property type="evidence" value="ECO:0007669"/>
    <property type="project" value="InterPro"/>
</dbReference>
<reference evidence="2 3" key="1">
    <citation type="submission" date="2015-10" db="EMBL/GenBank/DDBJ databases">
        <title>Draft genome sequence of Novosphingobium fuchskuhlense DSM 25065 isolated from a surface water sample of the southwest basin of Lake Grosse Fuchskuhle.</title>
        <authorList>
            <person name="Ruckert C."/>
            <person name="Winkler A."/>
            <person name="Glaeser J."/>
            <person name="Grossart H.-P."/>
            <person name="Kalinowski J."/>
            <person name="Glaeser S."/>
        </authorList>
    </citation>
    <scope>NUCLEOTIDE SEQUENCE [LARGE SCALE GENOMIC DNA]</scope>
    <source>
        <strain evidence="2 3">FNE08-7</strain>
    </source>
</reference>
<accession>A0A117UUL4</accession>
<dbReference type="Pfam" id="PF07238">
    <property type="entry name" value="PilZ"/>
    <property type="match status" value="1"/>
</dbReference>
<dbReference type="Proteomes" id="UP000058012">
    <property type="component" value="Unassembled WGS sequence"/>
</dbReference>
<evidence type="ECO:0000313" key="2">
    <source>
        <dbReference type="EMBL" id="KUR71151.1"/>
    </source>
</evidence>
<sequence>MELALMHHFPAHPQRDVRERRLLRGHMQTERLPLFDILIRNISEHGLCASCRDLPPVPGEMAEIQLPDNRTVTATVRWVNEQVFGVAFDTPISLALMLQTLQRLRELAERNASWEVKSKHRVNTNHRNQGILRRV</sequence>
<keyword evidence="3" id="KW-1185">Reference proteome</keyword>
<dbReference type="InterPro" id="IPR009875">
    <property type="entry name" value="PilZ_domain"/>
</dbReference>
<protein>
    <recommendedName>
        <fullName evidence="1">PilZ domain-containing protein</fullName>
    </recommendedName>
</protein>
<comment type="caution">
    <text evidence="2">The sequence shown here is derived from an EMBL/GenBank/DDBJ whole genome shotgun (WGS) entry which is preliminary data.</text>
</comment>